<organism evidence="1 2">
    <name type="scientific">Arabidopsis thaliana</name>
    <name type="common">Mouse-ear cress</name>
    <dbReference type="NCBI Taxonomy" id="3702"/>
    <lineage>
        <taxon>Eukaryota</taxon>
        <taxon>Viridiplantae</taxon>
        <taxon>Streptophyta</taxon>
        <taxon>Embryophyta</taxon>
        <taxon>Tracheophyta</taxon>
        <taxon>Spermatophyta</taxon>
        <taxon>Magnoliopsida</taxon>
        <taxon>eudicotyledons</taxon>
        <taxon>Gunneridae</taxon>
        <taxon>Pentapetalae</taxon>
        <taxon>rosids</taxon>
        <taxon>malvids</taxon>
        <taxon>Brassicales</taxon>
        <taxon>Brassicaceae</taxon>
        <taxon>Camelineae</taxon>
        <taxon>Arabidopsis</taxon>
    </lineage>
</organism>
<evidence type="ECO:0000313" key="2">
    <source>
        <dbReference type="Proteomes" id="UP000426265"/>
    </source>
</evidence>
<accession>A0A654EFB1</accession>
<dbReference type="Proteomes" id="UP000426265">
    <property type="component" value="Unassembled WGS sequence"/>
</dbReference>
<evidence type="ECO:0000313" key="1">
    <source>
        <dbReference type="EMBL" id="VYS48036.1"/>
    </source>
</evidence>
<name>A0A654EFB1_ARATH</name>
<protein>
    <submittedName>
        <fullName evidence="1">Uncharacterized protein</fullName>
    </submittedName>
</protein>
<sequence>MAGVVGIEYDYGNITRVEVDMNSLIRFSRASDEGQHIYPILRLTFDEEDRIDPGTNAPRIDPGTNFSFTLLKFPWYIHNPHAKFAVNVTEAFGAGGYPEDRICIYFRTRSTVSA</sequence>
<proteinExistence type="predicted"/>
<dbReference type="AlphaFoldDB" id="A0A654EFB1"/>
<reference evidence="1 2" key="1">
    <citation type="submission" date="2019-11" db="EMBL/GenBank/DDBJ databases">
        <authorList>
            <person name="Jiao W.-B."/>
            <person name="Schneeberger K."/>
        </authorList>
    </citation>
    <scope>NUCLEOTIDE SEQUENCE [LARGE SCALE GENOMIC DNA]</scope>
    <source>
        <strain evidence="2">cv. An-1</strain>
    </source>
</reference>
<dbReference type="EMBL" id="CACRSJ010000104">
    <property type="protein sequence ID" value="VYS48036.1"/>
    <property type="molecule type" value="Genomic_DNA"/>
</dbReference>
<gene>
    <name evidence="1" type="ORF">AN1_LOCUS3520</name>
</gene>